<keyword evidence="7 9" id="KW-0326">Glycosidase</keyword>
<dbReference type="PRINTS" id="PR00131">
    <property type="entry name" value="GLHYDRLASE1"/>
</dbReference>
<dbReference type="Pfam" id="PF00232">
    <property type="entry name" value="Glyco_hydro_1"/>
    <property type="match status" value="1"/>
</dbReference>
<dbReference type="RefSeq" id="WP_198577248.1">
    <property type="nucleotide sequence ID" value="NZ_JADWOX010000012.1"/>
</dbReference>
<evidence type="ECO:0000256" key="6">
    <source>
        <dbReference type="ARBA" id="ARBA00023277"/>
    </source>
</evidence>
<evidence type="ECO:0000256" key="3">
    <source>
        <dbReference type="ARBA" id="ARBA00012744"/>
    </source>
</evidence>
<dbReference type="Proteomes" id="UP000639859">
    <property type="component" value="Unassembled WGS sequence"/>
</dbReference>
<proteinExistence type="inferred from homology"/>
<evidence type="ECO:0000256" key="2">
    <source>
        <dbReference type="ARBA" id="ARBA00010838"/>
    </source>
</evidence>
<dbReference type="EMBL" id="JADWOX010000012">
    <property type="protein sequence ID" value="MBI1685344.1"/>
    <property type="molecule type" value="Genomic_DNA"/>
</dbReference>
<evidence type="ECO:0000313" key="11">
    <source>
        <dbReference type="Proteomes" id="UP000639859"/>
    </source>
</evidence>
<evidence type="ECO:0000256" key="7">
    <source>
        <dbReference type="ARBA" id="ARBA00023295"/>
    </source>
</evidence>
<evidence type="ECO:0000256" key="4">
    <source>
        <dbReference type="ARBA" id="ARBA00022801"/>
    </source>
</evidence>
<dbReference type="Gene3D" id="3.20.20.80">
    <property type="entry name" value="Glycosidases"/>
    <property type="match status" value="1"/>
</dbReference>
<evidence type="ECO:0000256" key="8">
    <source>
        <dbReference type="ARBA" id="ARBA00023326"/>
    </source>
</evidence>
<evidence type="ECO:0000313" key="10">
    <source>
        <dbReference type="EMBL" id="MBI1685344.1"/>
    </source>
</evidence>
<name>A0ABS0T0M3_9CAUL</name>
<dbReference type="InterPro" id="IPR033132">
    <property type="entry name" value="GH_1_N_CS"/>
</dbReference>
<keyword evidence="4 9" id="KW-0378">Hydrolase</keyword>
<accession>A0ABS0T0M3</accession>
<dbReference type="SUPFAM" id="SSF51445">
    <property type="entry name" value="(Trans)glycosidases"/>
    <property type="match status" value="1"/>
</dbReference>
<evidence type="ECO:0000256" key="1">
    <source>
        <dbReference type="ARBA" id="ARBA00000448"/>
    </source>
</evidence>
<evidence type="ECO:0000256" key="9">
    <source>
        <dbReference type="RuleBase" id="RU361175"/>
    </source>
</evidence>
<keyword evidence="6" id="KW-0119">Carbohydrate metabolism</keyword>
<dbReference type="PROSITE" id="PS00653">
    <property type="entry name" value="GLYCOSYL_HYDROL_F1_2"/>
    <property type="match status" value="1"/>
</dbReference>
<keyword evidence="11" id="KW-1185">Reference proteome</keyword>
<reference evidence="10 11" key="1">
    <citation type="submission" date="2020-11" db="EMBL/GenBank/DDBJ databases">
        <title>genome sequence of strain KACC 18849.</title>
        <authorList>
            <person name="Gao J."/>
            <person name="Zhang X."/>
        </authorList>
    </citation>
    <scope>NUCLEOTIDE SEQUENCE [LARGE SCALE GENOMIC DNA]</scope>
    <source>
        <strain evidence="10 11">KACC 18849</strain>
    </source>
</reference>
<dbReference type="NCBIfam" id="TIGR03356">
    <property type="entry name" value="BGL"/>
    <property type="match status" value="1"/>
</dbReference>
<comment type="catalytic activity">
    <reaction evidence="1 9">
        <text>Hydrolysis of terminal, non-reducing beta-D-glucosyl residues with release of beta-D-glucose.</text>
        <dbReference type="EC" id="3.2.1.21"/>
    </reaction>
</comment>
<dbReference type="PANTHER" id="PTHR10353">
    <property type="entry name" value="GLYCOSYL HYDROLASE"/>
    <property type="match status" value="1"/>
</dbReference>
<dbReference type="EC" id="3.2.1.21" evidence="3 9"/>
<dbReference type="PANTHER" id="PTHR10353:SF36">
    <property type="entry name" value="LP05116P"/>
    <property type="match status" value="1"/>
</dbReference>
<protein>
    <recommendedName>
        <fullName evidence="3 9">Beta-glucosidase</fullName>
        <ecNumber evidence="3 9">3.2.1.21</ecNumber>
    </recommendedName>
</protein>
<comment type="similarity">
    <text evidence="2 9">Belongs to the glycosyl hydrolase 1 family.</text>
</comment>
<dbReference type="GO" id="GO:0004565">
    <property type="term" value="F:beta-galactosidase activity"/>
    <property type="evidence" value="ECO:0007669"/>
    <property type="project" value="UniProtKB-EC"/>
</dbReference>
<organism evidence="10 11">
    <name type="scientific">Caulobacter hibisci</name>
    <dbReference type="NCBI Taxonomy" id="2035993"/>
    <lineage>
        <taxon>Bacteria</taxon>
        <taxon>Pseudomonadati</taxon>
        <taxon>Pseudomonadota</taxon>
        <taxon>Alphaproteobacteria</taxon>
        <taxon>Caulobacterales</taxon>
        <taxon>Caulobacteraceae</taxon>
        <taxon>Caulobacter</taxon>
    </lineage>
</organism>
<gene>
    <name evidence="10" type="ORF">I4Q42_16865</name>
</gene>
<dbReference type="InterPro" id="IPR017736">
    <property type="entry name" value="Glyco_hydro_1_beta-glucosidase"/>
</dbReference>
<dbReference type="InterPro" id="IPR017853">
    <property type="entry name" value="GH"/>
</dbReference>
<dbReference type="InterPro" id="IPR001360">
    <property type="entry name" value="Glyco_hydro_1"/>
</dbReference>
<sequence length="486" mass="51710">MEGEGVSRRGLGALAVGGAAAGLSAGLAGCGTERPGDVQPKARDFPKDFVWGTATAAFQTEGSPQADGRGPSVWDLFQDLPGKIVDGSDAKTATDSYRRWADDVNLVAGAGLGGYRFSISWSRLLPTGAGAVAQAGIDHYARLVDGLLEKGVTPYATLFHWDLPQALQDHGGWAARDTAQAFADYAALVGERLGDRLKRIIVLNEPAVHTVFGHVTGEHAPGLKDVALLGPVTHHMNLGQGLAIQALRAAKGDLSIGTTLALQPCRPAGGGLAFWNRLASDGLDALWNRAWLDPLLKGEYPDAMGEFLGDRVRAGDLSAIRQKVDFMGVNYYAPAYMRLAPLSPGRIAPAAPPRGVELDAFGRQIDPSGLSEVLARLRTEYGNPPVFITENGCSDPFGDGPGIQADTFRIAFLRRHLQAVKAAMEAGSPVKGFFAWCLIDNWEWALGYRSKFGLVTHDRTTGVRTPKASYAWYAALARSGVLPTAP</sequence>
<comment type="caution">
    <text evidence="10">The sequence shown here is derived from an EMBL/GenBank/DDBJ whole genome shotgun (WGS) entry which is preliminary data.</text>
</comment>
<keyword evidence="8" id="KW-0624">Polysaccharide degradation</keyword>
<keyword evidence="5" id="KW-0136">Cellulose degradation</keyword>
<evidence type="ECO:0000256" key="5">
    <source>
        <dbReference type="ARBA" id="ARBA00023001"/>
    </source>
</evidence>